<reference evidence="1" key="7">
    <citation type="journal article" date="2005" name="Science">
        <title>The Transcriptional Landscape of the Mammalian Genome.</title>
        <authorList>
            <consortium name="The FANTOM Consortium"/>
            <consortium name="Riken Genome Exploration Research Group and Genome Science Group (Genome Network Project Core Group)"/>
        </authorList>
    </citation>
    <scope>NUCLEOTIDE SEQUENCE</scope>
    <source>
        <strain evidence="1">C57BL/6J</strain>
        <tissue evidence="1">Head</tissue>
    </source>
</reference>
<protein>
    <submittedName>
        <fullName evidence="1">Uncharacterized protein</fullName>
    </submittedName>
</protein>
<accession>Q9D3L5</accession>
<organism evidence="1">
    <name type="scientific">Mus musculus</name>
    <name type="common">Mouse</name>
    <dbReference type="NCBI Taxonomy" id="10090"/>
    <lineage>
        <taxon>Eukaryota</taxon>
        <taxon>Metazoa</taxon>
        <taxon>Chordata</taxon>
        <taxon>Craniata</taxon>
        <taxon>Vertebrata</taxon>
        <taxon>Euteleostomi</taxon>
        <taxon>Mammalia</taxon>
        <taxon>Eutheria</taxon>
        <taxon>Euarchontoglires</taxon>
        <taxon>Glires</taxon>
        <taxon>Rodentia</taxon>
        <taxon>Myomorpha</taxon>
        <taxon>Muroidea</taxon>
        <taxon>Muridae</taxon>
        <taxon>Murinae</taxon>
        <taxon>Mus</taxon>
        <taxon>Mus</taxon>
    </lineage>
</organism>
<sequence>MVRFVLIVKLGQENGPMRPFTPHPPQIGPEISKQRLLSGNYSFISDSMTATEKILFLSSIIPFDCVLTVRALGGLLKFLSRRRIGVELEDYDVGVPILGFKKFVL</sequence>
<evidence type="ECO:0000313" key="1">
    <source>
        <dbReference type="EMBL" id="BAB30683.1"/>
    </source>
</evidence>
<dbReference type="AlphaFoldDB" id="Q9D3L5"/>
<reference evidence="1" key="3">
    <citation type="journal article" date="2000" name="Genome Res.">
        <title>RIKEN integrated sequence analysis (RISA) system--384-format sequencing pipeline with 384 multicapillary sequencer.</title>
        <authorList>
            <person name="Shibata K."/>
            <person name="Itoh M."/>
            <person name="Aizawa K."/>
            <person name="Nagaoka S."/>
            <person name="Sasaki N."/>
            <person name="Carninci P."/>
            <person name="Konno H."/>
            <person name="Akiyama J."/>
            <person name="Nishi K."/>
            <person name="Kitsunai T."/>
            <person name="Tashiro H."/>
            <person name="Itoh M."/>
            <person name="Sumi N."/>
            <person name="Ishii Y."/>
            <person name="Nakamura S."/>
            <person name="Hazama M."/>
            <person name="Nishine T."/>
            <person name="Harada A."/>
            <person name="Yamamoto R."/>
            <person name="Matsumoto H."/>
            <person name="Sakaguchi S."/>
            <person name="Ikegami T."/>
            <person name="Kashiwagi K."/>
            <person name="Fujiwake S."/>
            <person name="Inoue K."/>
            <person name="Togawa Y."/>
            <person name="Izawa M."/>
            <person name="Ohara E."/>
            <person name="Watahiki M."/>
            <person name="Yoneda Y."/>
            <person name="Ishikawa T."/>
            <person name="Ozawa K."/>
            <person name="Tanaka T."/>
            <person name="Matsuura S."/>
            <person name="Kawai J."/>
            <person name="Okazaki Y."/>
            <person name="Muramatsu M."/>
            <person name="Inoue Y."/>
            <person name="Kira A."/>
            <person name="Hayashizaki Y."/>
        </authorList>
    </citation>
    <scope>NUCLEOTIDE SEQUENCE</scope>
    <source>
        <strain evidence="1">C57BL/6J</strain>
        <tissue evidence="1">Head</tissue>
    </source>
</reference>
<proteinExistence type="evidence at transcript level"/>
<dbReference type="EMBL" id="AK017308">
    <property type="protein sequence ID" value="BAB30683.1"/>
    <property type="molecule type" value="mRNA"/>
</dbReference>
<reference evidence="1" key="6">
    <citation type="journal article" date="2002" name="Nature">
        <title>Analysis of the mouse transcriptome based on functional annotation of 60,770 full-length cDNAs.</title>
        <authorList>
            <consortium name="The FANTOM Consortium and the RIKEN Genome Exploration Research Group Phase I and II Team"/>
        </authorList>
    </citation>
    <scope>NUCLEOTIDE SEQUENCE</scope>
    <source>
        <strain evidence="1">C57BL/6J</strain>
        <tissue evidence="1">Head</tissue>
    </source>
</reference>
<reference evidence="1" key="5">
    <citation type="journal article" date="2001" name="Nature">
        <title>Functional annotation of a full-length mouse cDNA collection.</title>
        <authorList>
            <consortium name="The RIKEN Genome Exploration Research Group Phase II Team and the FANTOM Consortium"/>
        </authorList>
    </citation>
    <scope>NUCLEOTIDE SEQUENCE</scope>
    <source>
        <strain evidence="1">C57BL/6J</strain>
        <tissue evidence="1">Head</tissue>
    </source>
</reference>
<reference evidence="1" key="1">
    <citation type="journal article" date="1999" name="Methods Enzymol.">
        <title>High-efficiency full-length cDNA cloning.</title>
        <authorList>
            <person name="Carninci P."/>
            <person name="Hayashizaki Y."/>
        </authorList>
    </citation>
    <scope>NUCLEOTIDE SEQUENCE</scope>
    <source>
        <strain evidence="1">C57BL/6J</strain>
        <tissue evidence="1">Head</tissue>
    </source>
</reference>
<reference evidence="1" key="2">
    <citation type="journal article" date="2000" name="Genome Res.">
        <title>Normalization and subtraction of cap-trapper-selected cDNAs to prepare full-length cDNA libraries for rapid discovery of new genes.</title>
        <authorList>
            <person name="Carninci P."/>
            <person name="Shibata Y."/>
            <person name="Hayatsu N."/>
            <person name="Sugahara Y."/>
            <person name="Shibata K."/>
            <person name="Itoh M."/>
            <person name="Konno H."/>
            <person name="Okazaki Y."/>
            <person name="Muramatsu M."/>
            <person name="Hayashizaki Y."/>
        </authorList>
    </citation>
    <scope>NUCLEOTIDE SEQUENCE</scope>
    <source>
        <strain evidence="1">C57BL/6J</strain>
        <tissue evidence="1">Head</tissue>
    </source>
</reference>
<reference evidence="1" key="8">
    <citation type="journal article" date="2005" name="Science">
        <title>Antisense Transcription in the Mammalian Transcriptome.</title>
        <authorList>
            <consortium name="RIKEN Genome Exploration Research Group and Genome Science Group (Genome Network Project Core Group) and the FANTOM Consortium"/>
        </authorList>
    </citation>
    <scope>NUCLEOTIDE SEQUENCE</scope>
    <source>
        <strain evidence="1">C57BL/6J</strain>
        <tissue evidence="1">Head</tissue>
    </source>
</reference>
<reference evidence="1" key="4">
    <citation type="submission" date="2000-07" db="EMBL/GenBank/DDBJ databases">
        <authorList>
            <person name="Adachi J."/>
            <person name="Aizawa K."/>
            <person name="Akahira S."/>
            <person name="Akimura T."/>
            <person name="Arai A."/>
            <person name="Aono H."/>
            <person name="Arakawa T."/>
            <person name="Bono H."/>
            <person name="Carninci P."/>
            <person name="Fukuda S."/>
            <person name="Fukunishi Y."/>
            <person name="Furuno M."/>
            <person name="Hanagaki T."/>
            <person name="Hara A."/>
            <person name="Hayatsu N."/>
            <person name="Hiramoto K."/>
            <person name="Hiraoka T."/>
            <person name="Hori F."/>
            <person name="Imotani K."/>
            <person name="Ishii Y."/>
            <person name="Itoh M."/>
            <person name="Izawa M."/>
            <person name="Kasukawa T."/>
            <person name="Kato H."/>
            <person name="Kawai J."/>
            <person name="Kojima Y."/>
            <person name="Konno H."/>
            <person name="Kouda M."/>
            <person name="Koya S."/>
            <person name="Kurihara C."/>
            <person name="Matsuyama T."/>
            <person name="Miyazaki A."/>
            <person name="Nishi K."/>
            <person name="Nomura K."/>
            <person name="Numazaki R."/>
            <person name="Ohno M."/>
            <person name="Okazaki Y."/>
            <person name="Okido T."/>
            <person name="Owa C."/>
            <person name="Saito H."/>
            <person name="Saito R."/>
            <person name="Sakai C."/>
            <person name="Sakai K."/>
            <person name="Sano H."/>
            <person name="Sasaki D."/>
            <person name="Shibata K."/>
            <person name="Shibata Y."/>
            <person name="Shinagawa A."/>
            <person name="Shiraki T."/>
            <person name="Sogabe Y."/>
            <person name="Suzuki H."/>
            <person name="Tagami M."/>
            <person name="Tagawa A."/>
            <person name="Takahashi F."/>
            <person name="Tanaka T."/>
            <person name="Tejima Y."/>
            <person name="Toya T."/>
            <person name="Yamamura T."/>
            <person name="Yasunishi A."/>
            <person name="Yoshida K."/>
            <person name="Yoshino M."/>
            <person name="Muramatsu M."/>
            <person name="Hayashizaki Y."/>
        </authorList>
    </citation>
    <scope>NUCLEOTIDE SEQUENCE</scope>
    <source>
        <strain evidence="1">C57BL/6J</strain>
        <tissue evidence="1">Head</tissue>
    </source>
</reference>
<name>Q9D3L5_MOUSE</name>